<dbReference type="AlphaFoldDB" id="A0A432ZPZ5"/>
<evidence type="ECO:0000313" key="5">
    <source>
        <dbReference type="EMBL" id="RUO79970.1"/>
    </source>
</evidence>
<dbReference type="InterPro" id="IPR036390">
    <property type="entry name" value="WH_DNA-bd_sf"/>
</dbReference>
<evidence type="ECO:0000256" key="2">
    <source>
        <dbReference type="ARBA" id="ARBA00023015"/>
    </source>
</evidence>
<reference evidence="5 6" key="1">
    <citation type="journal article" date="2011" name="Front. Microbiol.">
        <title>Genomic signatures of strain selection and enhancement in Bacillus atrophaeus var. globigii, a historical biowarfare simulant.</title>
        <authorList>
            <person name="Gibbons H.S."/>
            <person name="Broomall S.M."/>
            <person name="McNew L.A."/>
            <person name="Daligault H."/>
            <person name="Chapman C."/>
            <person name="Bruce D."/>
            <person name="Karavis M."/>
            <person name="Krepps M."/>
            <person name="McGregor P.A."/>
            <person name="Hong C."/>
            <person name="Park K.H."/>
            <person name="Akmal A."/>
            <person name="Feldman A."/>
            <person name="Lin J.S."/>
            <person name="Chang W.E."/>
            <person name="Higgs B.W."/>
            <person name="Demirev P."/>
            <person name="Lindquist J."/>
            <person name="Liem A."/>
            <person name="Fochler E."/>
            <person name="Read T.D."/>
            <person name="Tapia R."/>
            <person name="Johnson S."/>
            <person name="Bishop-Lilly K.A."/>
            <person name="Detter C."/>
            <person name="Han C."/>
            <person name="Sozhamannan S."/>
            <person name="Rosenzweig C.N."/>
            <person name="Skowronski E.W."/>
        </authorList>
    </citation>
    <scope>NUCLEOTIDE SEQUENCE [LARGE SCALE GENOMIC DNA]</scope>
    <source>
        <strain evidence="5 6">CC-PW-9</strain>
    </source>
</reference>
<keyword evidence="4" id="KW-0804">Transcription</keyword>
<dbReference type="SUPFAM" id="SSF46785">
    <property type="entry name" value="Winged helix' DNA-binding domain"/>
    <property type="match status" value="1"/>
</dbReference>
<sequence length="131" mass="15060">MPSNIDISNAELEILNVLWESSPQFSADIVKTVQQTNDWHEKTIKTLLSRLVNKGAIDFHKSGRAYRYFPLVDQKDYQTKVSSTIVDRLFSGRLSGLVSGFAQQRNLSREDVESLKRIIADWEQQQEQSDD</sequence>
<dbReference type="EMBL" id="PIQH01000007">
    <property type="protein sequence ID" value="RUO79970.1"/>
    <property type="molecule type" value="Genomic_DNA"/>
</dbReference>
<comment type="caution">
    <text evidence="5">The sequence shown here is derived from an EMBL/GenBank/DDBJ whole genome shotgun (WGS) entry which is preliminary data.</text>
</comment>
<dbReference type="OrthoDB" id="279010at2"/>
<dbReference type="PIRSF" id="PIRSF019455">
    <property type="entry name" value="CopR_AtkY"/>
    <property type="match status" value="1"/>
</dbReference>
<organism evidence="5 6">
    <name type="scientific">Idiomarina tyrosinivorans</name>
    <dbReference type="NCBI Taxonomy" id="1445662"/>
    <lineage>
        <taxon>Bacteria</taxon>
        <taxon>Pseudomonadati</taxon>
        <taxon>Pseudomonadota</taxon>
        <taxon>Gammaproteobacteria</taxon>
        <taxon>Alteromonadales</taxon>
        <taxon>Idiomarinaceae</taxon>
        <taxon>Idiomarina</taxon>
    </lineage>
</organism>
<evidence type="ECO:0000313" key="6">
    <source>
        <dbReference type="Proteomes" id="UP000287996"/>
    </source>
</evidence>
<comment type="similarity">
    <text evidence="1">Belongs to the BlaI transcriptional regulatory family.</text>
</comment>
<dbReference type="Gene3D" id="1.10.4040.10">
    <property type="entry name" value="Penicillinase repressor domain"/>
    <property type="match status" value="1"/>
</dbReference>
<dbReference type="Pfam" id="PF03965">
    <property type="entry name" value="Penicillinase_R"/>
    <property type="match status" value="1"/>
</dbReference>
<keyword evidence="6" id="KW-1185">Reference proteome</keyword>
<dbReference type="InterPro" id="IPR036388">
    <property type="entry name" value="WH-like_DNA-bd_sf"/>
</dbReference>
<accession>A0A432ZPZ5</accession>
<keyword evidence="3" id="KW-0238">DNA-binding</keyword>
<name>A0A432ZPZ5_9GAMM</name>
<dbReference type="InterPro" id="IPR005650">
    <property type="entry name" value="BlaI_family"/>
</dbReference>
<gene>
    <name evidence="5" type="ORF">CWI84_08395</name>
</gene>
<evidence type="ECO:0000256" key="4">
    <source>
        <dbReference type="ARBA" id="ARBA00023163"/>
    </source>
</evidence>
<dbReference type="Gene3D" id="1.10.10.10">
    <property type="entry name" value="Winged helix-like DNA-binding domain superfamily/Winged helix DNA-binding domain"/>
    <property type="match status" value="1"/>
</dbReference>
<protein>
    <submittedName>
        <fullName evidence="5">Transcriptional regulator</fullName>
    </submittedName>
</protein>
<proteinExistence type="inferred from homology"/>
<dbReference type="GO" id="GO:0045892">
    <property type="term" value="P:negative regulation of DNA-templated transcription"/>
    <property type="evidence" value="ECO:0007669"/>
    <property type="project" value="InterPro"/>
</dbReference>
<dbReference type="Proteomes" id="UP000287996">
    <property type="component" value="Unassembled WGS sequence"/>
</dbReference>
<dbReference type="GO" id="GO:0003677">
    <property type="term" value="F:DNA binding"/>
    <property type="evidence" value="ECO:0007669"/>
    <property type="project" value="UniProtKB-KW"/>
</dbReference>
<evidence type="ECO:0000256" key="3">
    <source>
        <dbReference type="ARBA" id="ARBA00023125"/>
    </source>
</evidence>
<evidence type="ECO:0000256" key="1">
    <source>
        <dbReference type="ARBA" id="ARBA00011046"/>
    </source>
</evidence>
<dbReference type="RefSeq" id="WP_126842146.1">
    <property type="nucleotide sequence ID" value="NZ_PIQH01000007.1"/>
</dbReference>
<keyword evidence="2" id="KW-0805">Transcription regulation</keyword>